<organism evidence="5 6">
    <name type="scientific">Embleya hyalina</name>
    <dbReference type="NCBI Taxonomy" id="516124"/>
    <lineage>
        <taxon>Bacteria</taxon>
        <taxon>Bacillati</taxon>
        <taxon>Actinomycetota</taxon>
        <taxon>Actinomycetes</taxon>
        <taxon>Kitasatosporales</taxon>
        <taxon>Streptomycetaceae</taxon>
        <taxon>Embleya</taxon>
    </lineage>
</organism>
<dbReference type="Proteomes" id="UP000286931">
    <property type="component" value="Unassembled WGS sequence"/>
</dbReference>
<keyword evidence="2" id="KW-0442">Lipid degradation</keyword>
<dbReference type="InterPro" id="IPR029058">
    <property type="entry name" value="AB_hydrolase_fold"/>
</dbReference>
<comment type="caution">
    <text evidence="5">The sequence shown here is derived from an EMBL/GenBank/DDBJ whole genome shotgun (WGS) entry which is preliminary data.</text>
</comment>
<dbReference type="GO" id="GO:0016042">
    <property type="term" value="P:lipid catabolic process"/>
    <property type="evidence" value="ECO:0007669"/>
    <property type="project" value="UniProtKB-KW"/>
</dbReference>
<dbReference type="PANTHER" id="PTHR10272:SF0">
    <property type="entry name" value="PLATELET-ACTIVATING FACTOR ACETYLHYDROLASE"/>
    <property type="match status" value="1"/>
</dbReference>
<name>A0A401Z152_9ACTN</name>
<sequence>MTEHITIPTRAGEPLSGPLVSVAPIALPSQNRPAELQLRVTAPMTDRRLPVVVLSHGHGPSQYVSSLYGYASLANHLAASGFVVLQPTHADSLTLGLRGADSPEAPLYWRSRAHDVSRVLDHLGVLAEFVPQVAGRLDVDNVAVVGHSMGGHTAGMVLGARPRDPATGEPVNARDERIKAGVMMAAPGRGGDALDPNAARRYPVLADTDFTAMTAPTLVVAGDRDHARHLNVIGAAWQADAYHLAPGPKFLLDVHGGEHSLGGISGYDVAETTDESLPRAAMVMRLTAAFLRTQLGLDPHAWTEATTRLARESAHLATVREKR</sequence>
<dbReference type="PANTHER" id="PTHR10272">
    <property type="entry name" value="PLATELET-ACTIVATING FACTOR ACETYLHYDROLASE"/>
    <property type="match status" value="1"/>
</dbReference>
<feature type="domain" description="AB hydrolase-1" evidence="4">
    <location>
        <begin position="50"/>
        <end position="212"/>
    </location>
</feature>
<dbReference type="Gene3D" id="3.40.50.1820">
    <property type="entry name" value="alpha/beta hydrolase"/>
    <property type="match status" value="1"/>
</dbReference>
<evidence type="ECO:0000256" key="1">
    <source>
        <dbReference type="ARBA" id="ARBA00022801"/>
    </source>
</evidence>
<protein>
    <recommendedName>
        <fullName evidence="4">AB hydrolase-1 domain-containing protein</fullName>
    </recommendedName>
</protein>
<dbReference type="GO" id="GO:0003847">
    <property type="term" value="F:1-alkyl-2-acetylglycerophosphocholine esterase activity"/>
    <property type="evidence" value="ECO:0007669"/>
    <property type="project" value="TreeGrafter"/>
</dbReference>
<dbReference type="EMBL" id="BIFH01000041">
    <property type="protein sequence ID" value="GCE00643.1"/>
    <property type="molecule type" value="Genomic_DNA"/>
</dbReference>
<evidence type="ECO:0000256" key="3">
    <source>
        <dbReference type="ARBA" id="ARBA00023098"/>
    </source>
</evidence>
<dbReference type="InterPro" id="IPR000073">
    <property type="entry name" value="AB_hydrolase_1"/>
</dbReference>
<dbReference type="Pfam" id="PF00561">
    <property type="entry name" value="Abhydrolase_1"/>
    <property type="match status" value="1"/>
</dbReference>
<evidence type="ECO:0000313" key="6">
    <source>
        <dbReference type="Proteomes" id="UP000286931"/>
    </source>
</evidence>
<accession>A0A401Z152</accession>
<evidence type="ECO:0000256" key="2">
    <source>
        <dbReference type="ARBA" id="ARBA00022963"/>
    </source>
</evidence>
<keyword evidence="6" id="KW-1185">Reference proteome</keyword>
<dbReference type="RefSeq" id="WP_246127229.1">
    <property type="nucleotide sequence ID" value="NZ_BIFH01000041.1"/>
</dbReference>
<reference evidence="5 6" key="1">
    <citation type="submission" date="2018-12" db="EMBL/GenBank/DDBJ databases">
        <title>Draft genome sequence of Embleya hyalina NBRC 13850T.</title>
        <authorList>
            <person name="Komaki H."/>
            <person name="Hosoyama A."/>
            <person name="Kimura A."/>
            <person name="Ichikawa N."/>
            <person name="Tamura T."/>
        </authorList>
    </citation>
    <scope>NUCLEOTIDE SEQUENCE [LARGE SCALE GENOMIC DNA]</scope>
    <source>
        <strain evidence="5 6">NBRC 13850</strain>
    </source>
</reference>
<dbReference type="AlphaFoldDB" id="A0A401Z152"/>
<gene>
    <name evidence="5" type="ORF">EHYA_08369</name>
</gene>
<keyword evidence="3" id="KW-0443">Lipid metabolism</keyword>
<evidence type="ECO:0000259" key="4">
    <source>
        <dbReference type="Pfam" id="PF00561"/>
    </source>
</evidence>
<proteinExistence type="predicted"/>
<keyword evidence="1" id="KW-0378">Hydrolase</keyword>
<evidence type="ECO:0000313" key="5">
    <source>
        <dbReference type="EMBL" id="GCE00643.1"/>
    </source>
</evidence>
<dbReference type="SUPFAM" id="SSF53474">
    <property type="entry name" value="alpha/beta-Hydrolases"/>
    <property type="match status" value="1"/>
</dbReference>